<proteinExistence type="predicted"/>
<dbReference type="EMBL" id="JAAATY010000014">
    <property type="protein sequence ID" value="NRN67426.1"/>
    <property type="molecule type" value="Genomic_DNA"/>
</dbReference>
<feature type="transmembrane region" description="Helical" evidence="1">
    <location>
        <begin position="140"/>
        <end position="156"/>
    </location>
</feature>
<feature type="transmembrane region" description="Helical" evidence="1">
    <location>
        <begin position="65"/>
        <end position="93"/>
    </location>
</feature>
<reference evidence="2 3" key="1">
    <citation type="submission" date="2020-01" db="EMBL/GenBank/DDBJ databases">
        <title>Kibdelosporangium persica a novel Actinomycetes from a hot desert in Iran.</title>
        <authorList>
            <person name="Safaei N."/>
            <person name="Zaburannyi N."/>
            <person name="Mueller R."/>
            <person name="Wink J."/>
        </authorList>
    </citation>
    <scope>NUCLEOTIDE SEQUENCE [LARGE SCALE GENOMIC DNA]</scope>
    <source>
        <strain evidence="2 3">4NS15</strain>
    </source>
</reference>
<organism evidence="2 3">
    <name type="scientific">Kibdelosporangium persicum</name>
    <dbReference type="NCBI Taxonomy" id="2698649"/>
    <lineage>
        <taxon>Bacteria</taxon>
        <taxon>Bacillati</taxon>
        <taxon>Actinomycetota</taxon>
        <taxon>Actinomycetes</taxon>
        <taxon>Pseudonocardiales</taxon>
        <taxon>Pseudonocardiaceae</taxon>
        <taxon>Kibdelosporangium</taxon>
    </lineage>
</organism>
<keyword evidence="1" id="KW-0472">Membrane</keyword>
<evidence type="ECO:0000256" key="1">
    <source>
        <dbReference type="SAM" id="Phobius"/>
    </source>
</evidence>
<dbReference type="InterPro" id="IPR018681">
    <property type="entry name" value="DUF2165_transmembrane"/>
</dbReference>
<keyword evidence="1" id="KW-0812">Transmembrane</keyword>
<accession>A0ABX2F929</accession>
<keyword evidence="1" id="KW-1133">Transmembrane helix</keyword>
<feature type="transmembrane region" description="Helical" evidence="1">
    <location>
        <begin position="12"/>
        <end position="31"/>
    </location>
</feature>
<feature type="transmembrane region" description="Helical" evidence="1">
    <location>
        <begin position="105"/>
        <end position="128"/>
    </location>
</feature>
<evidence type="ECO:0000313" key="3">
    <source>
        <dbReference type="Proteomes" id="UP000763557"/>
    </source>
</evidence>
<protein>
    <submittedName>
        <fullName evidence="2">Small integral membrane protein</fullName>
    </submittedName>
</protein>
<name>A0ABX2F929_9PSEU</name>
<dbReference type="RefSeq" id="WP_173135235.1">
    <property type="nucleotide sequence ID" value="NZ_CBCSGW010000002.1"/>
</dbReference>
<dbReference type="Pfam" id="PF09933">
    <property type="entry name" value="DUF2165"/>
    <property type="match status" value="1"/>
</dbReference>
<dbReference type="Proteomes" id="UP000763557">
    <property type="component" value="Unassembled WGS sequence"/>
</dbReference>
<sequence length="162" mass="17690">MITRLGSLRTAIAVATGIAALYMALVTVNNITDFPTNRAFVEHVLAMDTTFKSPNTMWRAITSPAVALIVYIAIIVWEALTAIVLGIGFVMGVRDNPRARPFGTVGFLMMMLLFGAGFIAIGGEWFAMWQSQQWNGLQPATSNFLIALAGLILTRLRERPDA</sequence>
<keyword evidence="3" id="KW-1185">Reference proteome</keyword>
<comment type="caution">
    <text evidence="2">The sequence shown here is derived from an EMBL/GenBank/DDBJ whole genome shotgun (WGS) entry which is preliminary data.</text>
</comment>
<evidence type="ECO:0000313" key="2">
    <source>
        <dbReference type="EMBL" id="NRN67426.1"/>
    </source>
</evidence>
<gene>
    <name evidence="2" type="ORF">GC106_46660</name>
</gene>